<dbReference type="PANTHER" id="PTHR34406">
    <property type="entry name" value="PROTEIN YCEI"/>
    <property type="match status" value="1"/>
</dbReference>
<dbReference type="SUPFAM" id="SSF101874">
    <property type="entry name" value="YceI-like"/>
    <property type="match status" value="1"/>
</dbReference>
<evidence type="ECO:0000313" key="3">
    <source>
        <dbReference type="EMBL" id="SFN64164.1"/>
    </source>
</evidence>
<dbReference type="RefSeq" id="WP_093408973.1">
    <property type="nucleotide sequence ID" value="NZ_FOVL01000011.1"/>
</dbReference>
<feature type="signal peptide" evidence="1">
    <location>
        <begin position="1"/>
        <end position="21"/>
    </location>
</feature>
<name>A0A1I5ANV6_9FLAO</name>
<keyword evidence="4" id="KW-1185">Reference proteome</keyword>
<reference evidence="3 4" key="1">
    <citation type="submission" date="2016-10" db="EMBL/GenBank/DDBJ databases">
        <authorList>
            <person name="de Groot N.N."/>
        </authorList>
    </citation>
    <scope>NUCLEOTIDE SEQUENCE [LARGE SCALE GENOMIC DNA]</scope>
    <source>
        <strain evidence="3 4">DSM 17794</strain>
    </source>
</reference>
<evidence type="ECO:0000259" key="2">
    <source>
        <dbReference type="SMART" id="SM00867"/>
    </source>
</evidence>
<dbReference type="PANTHER" id="PTHR34406:SF1">
    <property type="entry name" value="PROTEIN YCEI"/>
    <property type="match status" value="1"/>
</dbReference>
<feature type="chain" id="PRO_5011699414" evidence="1">
    <location>
        <begin position="22"/>
        <end position="190"/>
    </location>
</feature>
<dbReference type="OrthoDB" id="9794147at2"/>
<evidence type="ECO:0000256" key="1">
    <source>
        <dbReference type="SAM" id="SignalP"/>
    </source>
</evidence>
<protein>
    <submittedName>
        <fullName evidence="3">YceI-like domain-containing protein</fullName>
    </submittedName>
</protein>
<dbReference type="SMART" id="SM00867">
    <property type="entry name" value="YceI"/>
    <property type="match status" value="1"/>
</dbReference>
<dbReference type="Proteomes" id="UP000199153">
    <property type="component" value="Unassembled WGS sequence"/>
</dbReference>
<organism evidence="3 4">
    <name type="scientific">Salegentibacter flavus</name>
    <dbReference type="NCBI Taxonomy" id="287099"/>
    <lineage>
        <taxon>Bacteria</taxon>
        <taxon>Pseudomonadati</taxon>
        <taxon>Bacteroidota</taxon>
        <taxon>Flavobacteriia</taxon>
        <taxon>Flavobacteriales</taxon>
        <taxon>Flavobacteriaceae</taxon>
        <taxon>Salegentibacter</taxon>
    </lineage>
</organism>
<dbReference type="Pfam" id="PF04264">
    <property type="entry name" value="YceI"/>
    <property type="match status" value="1"/>
</dbReference>
<evidence type="ECO:0000313" key="4">
    <source>
        <dbReference type="Proteomes" id="UP000199153"/>
    </source>
</evidence>
<dbReference type="AlphaFoldDB" id="A0A1I5ANV6"/>
<dbReference type="InterPro" id="IPR007372">
    <property type="entry name" value="Lipid/polyisoprenoid-bd_YceI"/>
</dbReference>
<keyword evidence="1" id="KW-0732">Signal</keyword>
<feature type="domain" description="Lipid/polyisoprenoid-binding YceI-like" evidence="2">
    <location>
        <begin position="23"/>
        <end position="189"/>
    </location>
</feature>
<dbReference type="InterPro" id="IPR036761">
    <property type="entry name" value="TTHA0802/YceI-like_sf"/>
</dbReference>
<dbReference type="Gene3D" id="2.40.128.110">
    <property type="entry name" value="Lipid/polyisoprenoid-binding, YceI-like"/>
    <property type="match status" value="1"/>
</dbReference>
<proteinExistence type="predicted"/>
<accession>A0A1I5ANV6</accession>
<sequence>MRSSISIALLLFLFVVGTAQSQNFKMQSSSDIKVEGTSNIHDWELDAEQKSGSAVLESEDGKITGLKSLQVTIPAESLKSGKGGMDKNTYKALNTKKHKNIEFNLEQVKDFQDAGNNNYKVKGVGTLKIAGATKQIPLDFTMNVNGNKIKISGEKTLNMTDFKVDPPTAMFGTITTGEEVTVKFTTNFTK</sequence>
<dbReference type="STRING" id="287099.SAMN05660413_01972"/>
<dbReference type="EMBL" id="FOVL01000011">
    <property type="protein sequence ID" value="SFN64164.1"/>
    <property type="molecule type" value="Genomic_DNA"/>
</dbReference>
<gene>
    <name evidence="3" type="ORF">SAMN05660413_01972</name>
</gene>